<dbReference type="NCBIfam" id="TIGR00250">
    <property type="entry name" value="RNAse_H_YqgF"/>
    <property type="match status" value="1"/>
</dbReference>
<evidence type="ECO:0000313" key="9">
    <source>
        <dbReference type="Proteomes" id="UP000245629"/>
    </source>
</evidence>
<dbReference type="EMBL" id="CP029353">
    <property type="protein sequence ID" value="AWK87246.1"/>
    <property type="molecule type" value="Genomic_DNA"/>
</dbReference>
<dbReference type="GO" id="GO:0000967">
    <property type="term" value="P:rRNA 5'-end processing"/>
    <property type="evidence" value="ECO:0007669"/>
    <property type="project" value="UniProtKB-UniRule"/>
</dbReference>
<evidence type="ECO:0000256" key="4">
    <source>
        <dbReference type="ARBA" id="ARBA00022801"/>
    </source>
</evidence>
<organism evidence="8 9">
    <name type="scientific">Azospirillum thermophilum</name>
    <dbReference type="NCBI Taxonomy" id="2202148"/>
    <lineage>
        <taxon>Bacteria</taxon>
        <taxon>Pseudomonadati</taxon>
        <taxon>Pseudomonadota</taxon>
        <taxon>Alphaproteobacteria</taxon>
        <taxon>Rhodospirillales</taxon>
        <taxon>Azospirillaceae</taxon>
        <taxon>Azospirillum</taxon>
    </lineage>
</organism>
<protein>
    <recommendedName>
        <fullName evidence="5">Putative pre-16S rRNA nuclease</fullName>
        <ecNumber evidence="5">3.1.-.-</ecNumber>
    </recommendedName>
</protein>
<dbReference type="PANTHER" id="PTHR33317:SF4">
    <property type="entry name" value="POLYNUCLEOTIDYL TRANSFERASE, RIBONUCLEASE H-LIKE SUPERFAMILY PROTEIN"/>
    <property type="match status" value="1"/>
</dbReference>
<dbReference type="Gene3D" id="3.30.420.140">
    <property type="entry name" value="YqgF/RNase H-like domain"/>
    <property type="match status" value="1"/>
</dbReference>
<keyword evidence="9" id="KW-1185">Reference proteome</keyword>
<dbReference type="InterPro" id="IPR037027">
    <property type="entry name" value="YqgF/RNaseH-like_dom_sf"/>
</dbReference>
<dbReference type="CDD" id="cd16964">
    <property type="entry name" value="YqgF"/>
    <property type="match status" value="1"/>
</dbReference>
<name>A0A2S2CRY8_9PROT</name>
<keyword evidence="2 5" id="KW-0690">Ribosome biogenesis</keyword>
<dbReference type="OrthoDB" id="9796140at2"/>
<dbReference type="GO" id="GO:0016788">
    <property type="term" value="F:hydrolase activity, acting on ester bonds"/>
    <property type="evidence" value="ECO:0007669"/>
    <property type="project" value="UniProtKB-UniRule"/>
</dbReference>
<dbReference type="SUPFAM" id="SSF53098">
    <property type="entry name" value="Ribonuclease H-like"/>
    <property type="match status" value="1"/>
</dbReference>
<dbReference type="HAMAP" id="MF_00651">
    <property type="entry name" value="Nuclease_YqgF"/>
    <property type="match status" value="1"/>
</dbReference>
<evidence type="ECO:0000259" key="7">
    <source>
        <dbReference type="SMART" id="SM00732"/>
    </source>
</evidence>
<accession>A0A2S2CRY8</accession>
<dbReference type="GO" id="GO:0005829">
    <property type="term" value="C:cytosol"/>
    <property type="evidence" value="ECO:0007669"/>
    <property type="project" value="TreeGrafter"/>
</dbReference>
<reference evidence="9" key="1">
    <citation type="submission" date="2018-05" db="EMBL/GenBank/DDBJ databases">
        <title>Azospirillum thermophila sp. nov., a novel isolated from hot spring.</title>
        <authorList>
            <person name="Zhao Z."/>
        </authorList>
    </citation>
    <scope>NUCLEOTIDE SEQUENCE [LARGE SCALE GENOMIC DNA]</scope>
    <source>
        <strain evidence="9">CFH 70021</strain>
    </source>
</reference>
<sequence>MIHTLPELAARLGRGQRLLGLDVGTKTVGLAVADPGLVVASPIGTLKRTKFTQDAQELKKVIRDYTVGGLVLGLPLNMDGSEGPRAESVRAFAKNLMERPDLLGWDAEIAFWDERLSTSAVERFMIGEADMTRKRRDEVVDKMAAAYILQGALDMLANQRRLAREAEEAERREDGQEDEGEA</sequence>
<comment type="similarity">
    <text evidence="5">Belongs to the YqgF HJR family.</text>
</comment>
<keyword evidence="1 5" id="KW-0963">Cytoplasm</keyword>
<keyword evidence="4 5" id="KW-0378">Hydrolase</keyword>
<dbReference type="RefSeq" id="WP_109328177.1">
    <property type="nucleotide sequence ID" value="NZ_CP029353.1"/>
</dbReference>
<feature type="region of interest" description="Disordered" evidence="6">
    <location>
        <begin position="163"/>
        <end position="182"/>
    </location>
</feature>
<evidence type="ECO:0000313" key="8">
    <source>
        <dbReference type="EMBL" id="AWK87246.1"/>
    </source>
</evidence>
<dbReference type="AlphaFoldDB" id="A0A2S2CRY8"/>
<dbReference type="InterPro" id="IPR005227">
    <property type="entry name" value="YqgF"/>
</dbReference>
<dbReference type="InterPro" id="IPR006641">
    <property type="entry name" value="YqgF/RNaseH-like_dom"/>
</dbReference>
<evidence type="ECO:0000256" key="5">
    <source>
        <dbReference type="HAMAP-Rule" id="MF_00651"/>
    </source>
</evidence>
<keyword evidence="3 5" id="KW-0540">Nuclease</keyword>
<dbReference type="Pfam" id="PF03652">
    <property type="entry name" value="RuvX"/>
    <property type="match status" value="1"/>
</dbReference>
<evidence type="ECO:0000256" key="6">
    <source>
        <dbReference type="SAM" id="MobiDB-lite"/>
    </source>
</evidence>
<gene>
    <name evidence="8" type="ORF">DEW08_14380</name>
</gene>
<dbReference type="GO" id="GO:0004518">
    <property type="term" value="F:nuclease activity"/>
    <property type="evidence" value="ECO:0007669"/>
    <property type="project" value="UniProtKB-KW"/>
</dbReference>
<feature type="compositionally biased region" description="Basic and acidic residues" evidence="6">
    <location>
        <begin position="163"/>
        <end position="174"/>
    </location>
</feature>
<dbReference type="KEGG" id="azz:DEW08_14380"/>
<dbReference type="Proteomes" id="UP000245629">
    <property type="component" value="Chromosome 2"/>
</dbReference>
<evidence type="ECO:0000256" key="3">
    <source>
        <dbReference type="ARBA" id="ARBA00022722"/>
    </source>
</evidence>
<dbReference type="EC" id="3.1.-.-" evidence="5"/>
<comment type="subcellular location">
    <subcellularLocation>
        <location evidence="5">Cytoplasm</location>
    </subcellularLocation>
</comment>
<evidence type="ECO:0000256" key="2">
    <source>
        <dbReference type="ARBA" id="ARBA00022517"/>
    </source>
</evidence>
<proteinExistence type="inferred from homology"/>
<comment type="function">
    <text evidence="5">Could be a nuclease involved in processing of the 5'-end of pre-16S rRNA.</text>
</comment>
<dbReference type="InterPro" id="IPR012337">
    <property type="entry name" value="RNaseH-like_sf"/>
</dbReference>
<evidence type="ECO:0000256" key="1">
    <source>
        <dbReference type="ARBA" id="ARBA00022490"/>
    </source>
</evidence>
<feature type="domain" description="YqgF/RNase H-like" evidence="7">
    <location>
        <begin position="16"/>
        <end position="121"/>
    </location>
</feature>
<dbReference type="PANTHER" id="PTHR33317">
    <property type="entry name" value="POLYNUCLEOTIDYL TRANSFERASE, RIBONUCLEASE H-LIKE SUPERFAMILY PROTEIN"/>
    <property type="match status" value="1"/>
</dbReference>
<dbReference type="SMART" id="SM00732">
    <property type="entry name" value="YqgFc"/>
    <property type="match status" value="1"/>
</dbReference>